<dbReference type="InterPro" id="IPR008207">
    <property type="entry name" value="Sig_transdc_His_kin_Hpt_dom"/>
</dbReference>
<dbReference type="EMBL" id="JAATWB010000006">
    <property type="protein sequence ID" value="NJA89472.1"/>
    <property type="molecule type" value="Genomic_DNA"/>
</dbReference>
<keyword evidence="18" id="KW-0675">Receptor</keyword>
<dbReference type="CDD" id="cd00082">
    <property type="entry name" value="HisKA"/>
    <property type="match status" value="1"/>
</dbReference>
<reference evidence="28" key="1">
    <citation type="submission" date="2020-03" db="EMBL/GenBank/DDBJ databases">
        <title>Whole-genome sequence of the purple nonsulfur bacterium Rhodocyclus tenuis DSM112.</title>
        <authorList>
            <person name="Kyndt J.A."/>
            <person name="Meyer T.E."/>
        </authorList>
    </citation>
    <scope>NUCLEOTIDE SEQUENCE [LARGE SCALE GENOMIC DNA]</scope>
    <source>
        <strain evidence="28">DSM 112</strain>
    </source>
</reference>
<feature type="domain" description="PAS" evidence="25">
    <location>
        <begin position="42"/>
        <end position="108"/>
    </location>
</feature>
<dbReference type="PROSITE" id="PS50046">
    <property type="entry name" value="PHYTOCHROME_2"/>
    <property type="match status" value="1"/>
</dbReference>
<dbReference type="CDD" id="cd16922">
    <property type="entry name" value="HATPase_EvgS-ArcB-TorS-like"/>
    <property type="match status" value="1"/>
</dbReference>
<evidence type="ECO:0000256" key="20">
    <source>
        <dbReference type="PROSITE-ProRule" id="PRU00169"/>
    </source>
</evidence>
<dbReference type="PROSITE" id="PS50109">
    <property type="entry name" value="HIS_KIN"/>
    <property type="match status" value="1"/>
</dbReference>
<feature type="modified residue" description="4-aspartylphosphate" evidence="20">
    <location>
        <position position="819"/>
    </location>
</feature>
<evidence type="ECO:0000256" key="13">
    <source>
        <dbReference type="ARBA" id="ARBA00022840"/>
    </source>
</evidence>
<feature type="region of interest" description="Disordered" evidence="21">
    <location>
        <begin position="1"/>
        <end position="27"/>
    </location>
</feature>
<evidence type="ECO:0000259" key="23">
    <source>
        <dbReference type="PROSITE" id="PS50109"/>
    </source>
</evidence>
<dbReference type="InterPro" id="IPR013515">
    <property type="entry name" value="Phytochrome_cen-reg"/>
</dbReference>
<evidence type="ECO:0000256" key="12">
    <source>
        <dbReference type="ARBA" id="ARBA00022777"/>
    </source>
</evidence>
<evidence type="ECO:0000256" key="8">
    <source>
        <dbReference type="ARBA" id="ARBA00022606"/>
    </source>
</evidence>
<feature type="domain" description="HPt" evidence="26">
    <location>
        <begin position="1060"/>
        <end position="1154"/>
    </location>
</feature>
<dbReference type="Gene3D" id="1.20.120.160">
    <property type="entry name" value="HPT domain"/>
    <property type="match status" value="1"/>
</dbReference>
<evidence type="ECO:0000313" key="28">
    <source>
        <dbReference type="Proteomes" id="UP000720344"/>
    </source>
</evidence>
<dbReference type="SUPFAM" id="SSF47384">
    <property type="entry name" value="Homodimeric domain of signal transducing histidine kinase"/>
    <property type="match status" value="1"/>
</dbReference>
<dbReference type="SUPFAM" id="SSF55785">
    <property type="entry name" value="PYP-like sensor domain (PAS domain)"/>
    <property type="match status" value="1"/>
</dbReference>
<feature type="compositionally biased region" description="Low complexity" evidence="21">
    <location>
        <begin position="1"/>
        <end position="14"/>
    </location>
</feature>
<keyword evidence="11" id="KW-0547">Nucleotide-binding</keyword>
<feature type="modified residue" description="Phosphohistidine" evidence="19">
    <location>
        <position position="1099"/>
    </location>
</feature>
<dbReference type="RefSeq" id="WP_167681983.1">
    <property type="nucleotide sequence ID" value="NZ_JAATWB010000006.1"/>
</dbReference>
<dbReference type="SUPFAM" id="SSF55781">
    <property type="entry name" value="GAF domain-like"/>
    <property type="match status" value="2"/>
</dbReference>
<dbReference type="InterPro" id="IPR035965">
    <property type="entry name" value="PAS-like_dom_sf"/>
</dbReference>
<evidence type="ECO:0000259" key="26">
    <source>
        <dbReference type="PROSITE" id="PS50894"/>
    </source>
</evidence>
<keyword evidence="17" id="KW-0472">Membrane</keyword>
<dbReference type="InterPro" id="IPR011006">
    <property type="entry name" value="CheY-like_superfamily"/>
</dbReference>
<comment type="similarity">
    <text evidence="3">In the N-terminal section; belongs to the phytochrome family.</text>
</comment>
<dbReference type="PRINTS" id="PR00344">
    <property type="entry name" value="BCTRLSENSOR"/>
</dbReference>
<gene>
    <name evidence="27" type="ORF">HCX48_09590</name>
</gene>
<dbReference type="SUPFAM" id="SSF52172">
    <property type="entry name" value="CheY-like"/>
    <property type="match status" value="2"/>
</dbReference>
<feature type="region of interest" description="Disordered" evidence="21">
    <location>
        <begin position="1161"/>
        <end position="1180"/>
    </location>
</feature>
<keyword evidence="16" id="KW-0902">Two-component regulatory system</keyword>
<keyword evidence="6" id="KW-0600">Photoreceptor protein</keyword>
<keyword evidence="7 20" id="KW-0597">Phosphoprotein</keyword>
<keyword evidence="12" id="KW-0418">Kinase</keyword>
<keyword evidence="5" id="KW-1003">Cell membrane</keyword>
<dbReference type="PROSITE" id="PS50894">
    <property type="entry name" value="HPT"/>
    <property type="match status" value="1"/>
</dbReference>
<keyword evidence="10" id="KW-0812">Transmembrane</keyword>
<evidence type="ECO:0000256" key="17">
    <source>
        <dbReference type="ARBA" id="ARBA00023136"/>
    </source>
</evidence>
<evidence type="ECO:0000256" key="6">
    <source>
        <dbReference type="ARBA" id="ARBA00022543"/>
    </source>
</evidence>
<feature type="domain" description="Histidine kinase" evidence="23">
    <location>
        <begin position="532"/>
        <end position="754"/>
    </location>
</feature>
<evidence type="ECO:0000256" key="3">
    <source>
        <dbReference type="ARBA" id="ARBA00006402"/>
    </source>
</evidence>
<dbReference type="SMART" id="SM00387">
    <property type="entry name" value="HATPase_c"/>
    <property type="match status" value="1"/>
</dbReference>
<evidence type="ECO:0000256" key="19">
    <source>
        <dbReference type="PROSITE-ProRule" id="PRU00110"/>
    </source>
</evidence>
<name>A0ABX0WIC5_9RHOO</name>
<dbReference type="PANTHER" id="PTHR45339:SF1">
    <property type="entry name" value="HYBRID SIGNAL TRANSDUCTION HISTIDINE KINASE J"/>
    <property type="match status" value="1"/>
</dbReference>
<evidence type="ECO:0000256" key="14">
    <source>
        <dbReference type="ARBA" id="ARBA00022989"/>
    </source>
</evidence>
<dbReference type="InterPro" id="IPR004358">
    <property type="entry name" value="Sig_transdc_His_kin-like_C"/>
</dbReference>
<keyword evidence="15" id="KW-0157">Chromophore</keyword>
<evidence type="ECO:0000259" key="22">
    <source>
        <dbReference type="PROSITE" id="PS50046"/>
    </source>
</evidence>
<dbReference type="InterPro" id="IPR001789">
    <property type="entry name" value="Sig_transdc_resp-reg_receiver"/>
</dbReference>
<accession>A0ABX0WIC5</accession>
<dbReference type="Pfam" id="PF01590">
    <property type="entry name" value="GAF"/>
    <property type="match status" value="1"/>
</dbReference>
<dbReference type="PROSITE" id="PS50110">
    <property type="entry name" value="RESPONSE_REGULATORY"/>
    <property type="match status" value="2"/>
</dbReference>
<dbReference type="PANTHER" id="PTHR45339">
    <property type="entry name" value="HYBRID SIGNAL TRANSDUCTION HISTIDINE KINASE J"/>
    <property type="match status" value="1"/>
</dbReference>
<dbReference type="Pfam" id="PF00512">
    <property type="entry name" value="HisKA"/>
    <property type="match status" value="1"/>
</dbReference>
<evidence type="ECO:0000256" key="16">
    <source>
        <dbReference type="ARBA" id="ARBA00023012"/>
    </source>
</evidence>
<keyword evidence="8" id="KW-0716">Sensory transduction</keyword>
<evidence type="ECO:0000256" key="15">
    <source>
        <dbReference type="ARBA" id="ARBA00022991"/>
    </source>
</evidence>
<evidence type="ECO:0000256" key="7">
    <source>
        <dbReference type="ARBA" id="ARBA00022553"/>
    </source>
</evidence>
<feature type="domain" description="Phytochrome chromophore attachment site" evidence="22">
    <location>
        <begin position="155"/>
        <end position="313"/>
    </location>
</feature>
<dbReference type="InterPro" id="IPR003594">
    <property type="entry name" value="HATPase_dom"/>
</dbReference>
<keyword evidence="13" id="KW-0067">ATP-binding</keyword>
<dbReference type="Proteomes" id="UP000720344">
    <property type="component" value="Unassembled WGS sequence"/>
</dbReference>
<dbReference type="EC" id="2.7.13.3" evidence="4"/>
<sequence>MPSPAAHASSRPPTEAAPPPSAAPGASAETRGIYTIQPHGALIAFDSAGIIRMVSANLAELFGIDAEAVIGEDGSTVFGQAWEALQESLQLADQAQSARTFSASIQGRDCHVMHHRAEGLVVAELLPATDDDDKAFARLHLALRDALQHFDKDEEIDEYSRFVAHEVRRITHFDRVVIGRYNSHGDYEIIAESRNDALPSLDGFRFPSSDLAAHDREYLENNPIRVLDDCDAEDVPLIPADNPLTGRPLDLCRAALRGRTPRYVTAMRQMGARTSLALSLKKGPRLWGVIVCHSVTQRSVAVPMRELAAFIGKTISFKLTNIEHLRTKRYMERVREALLSLSQHIRDTGDIDHSLRAIADVYLRLIGASGGVISFGDHTYTLGLTPNATQLAQLTEWLKTHHANELVFRTDSLGELFPPALAFAEIGSGLLAVALDRNFDARILWFRAEHVRTVTWSGNPQDVLTDTNTGSAPHYAVWTRTERGRSLPWRAIEVDAMKILSLSVLQMLMQQVLRAKEAADLANRAKSDFLANMSHEVRTPMNAIIGLTHLCLQTPELSPRQSDYLSKSMNAAQSLLRILNDILDFSKIEANKMEMEEARFNLDETLEHVGTIAAIDARQKGLELVIEAATDLPEEVIGDALRLQQSLINLASNAIKFTERGEVRISAEVIERDEARTRLRFAVSDTGIGMAPAQIERMFEAFTQADSSTSRRYGGTGLGLSITRRLIGMMGGEISVQSAPGEGTSFSFALDFRRAEKAPMRIPAHIKGLRAVVLDPHTPTRRMLVAQLRAFGMSAHEADEQTDLAQLADRTHTDIVVIDAQMRRQCDAIAQYTSTLPRRPAILLTSSIAEEAIGSDFKLQSDAFLHKPFTRKRLLQALQRALSATPQPVAPSRPAISARFPGATILVAEDDELNQQVIRQLLEAMDVVVHIARDGEAAIAQLLSADFHCDALLLDIQMPHLDGYGTAQRIRRHPSLQRLPIIALTANALGEDRTRCIAAGMNDHLSKPIDPTALATTLARWLRPPSRHGASAAERARQRQALPEIPGLDVEDGLSRTGGDVAAYLRILRKFAFHRRDIGHQLRERVLAHDREGAERLTHALRGVAGSLGAEALQSATQDLETALRAHAPDSELPPLLDRLEEALGEVIRAIDALPTSQPILPATPSLAPERATTPAAPPEDGIDALFATACGQFERLDCAVEETLAELAKKMPGNGALADICRLTAVYDYEAALAALLALMSSRPLREPA</sequence>
<dbReference type="PROSITE" id="PS50112">
    <property type="entry name" value="PAS"/>
    <property type="match status" value="1"/>
</dbReference>
<dbReference type="SMART" id="SM00448">
    <property type="entry name" value="REC"/>
    <property type="match status" value="2"/>
</dbReference>
<dbReference type="InterPro" id="IPR036641">
    <property type="entry name" value="HPT_dom_sf"/>
</dbReference>
<evidence type="ECO:0000256" key="10">
    <source>
        <dbReference type="ARBA" id="ARBA00022692"/>
    </source>
</evidence>
<dbReference type="SMART" id="SM00388">
    <property type="entry name" value="HisKA"/>
    <property type="match status" value="1"/>
</dbReference>
<dbReference type="CDD" id="cd17546">
    <property type="entry name" value="REC_hyHK_CKI1_RcsC-like"/>
    <property type="match status" value="1"/>
</dbReference>
<keyword evidence="14" id="KW-1133">Transmembrane helix</keyword>
<dbReference type="InterPro" id="IPR043150">
    <property type="entry name" value="Phytochrome_PHY_sf"/>
</dbReference>
<feature type="domain" description="Response regulatory" evidence="24">
    <location>
        <begin position="904"/>
        <end position="1022"/>
    </location>
</feature>
<evidence type="ECO:0000256" key="4">
    <source>
        <dbReference type="ARBA" id="ARBA00012438"/>
    </source>
</evidence>
<dbReference type="SUPFAM" id="SSF47226">
    <property type="entry name" value="Histidine-containing phosphotransfer domain, HPT domain"/>
    <property type="match status" value="1"/>
</dbReference>
<evidence type="ECO:0000256" key="1">
    <source>
        <dbReference type="ARBA" id="ARBA00000085"/>
    </source>
</evidence>
<dbReference type="Pfam" id="PF01627">
    <property type="entry name" value="Hpt"/>
    <property type="match status" value="1"/>
</dbReference>
<dbReference type="InterPro" id="IPR029016">
    <property type="entry name" value="GAF-like_dom_sf"/>
</dbReference>
<protein>
    <recommendedName>
        <fullName evidence="4">histidine kinase</fullName>
        <ecNumber evidence="4">2.7.13.3</ecNumber>
    </recommendedName>
</protein>
<dbReference type="InterPro" id="IPR036097">
    <property type="entry name" value="HisK_dim/P_sf"/>
</dbReference>
<evidence type="ECO:0000256" key="11">
    <source>
        <dbReference type="ARBA" id="ARBA00022741"/>
    </source>
</evidence>
<evidence type="ECO:0000259" key="25">
    <source>
        <dbReference type="PROSITE" id="PS50112"/>
    </source>
</evidence>
<evidence type="ECO:0000256" key="5">
    <source>
        <dbReference type="ARBA" id="ARBA00022475"/>
    </source>
</evidence>
<organism evidence="27 28">
    <name type="scientific">Rhodocyclus gracilis</name>
    <dbReference type="NCBI Taxonomy" id="2929842"/>
    <lineage>
        <taxon>Bacteria</taxon>
        <taxon>Pseudomonadati</taxon>
        <taxon>Pseudomonadota</taxon>
        <taxon>Betaproteobacteria</taxon>
        <taxon>Rhodocyclales</taxon>
        <taxon>Rhodocyclaceae</taxon>
        <taxon>Rhodocyclus</taxon>
    </lineage>
</organism>
<dbReference type="InterPro" id="IPR003018">
    <property type="entry name" value="GAF"/>
</dbReference>
<dbReference type="SMART" id="SM00065">
    <property type="entry name" value="GAF"/>
    <property type="match status" value="1"/>
</dbReference>
<evidence type="ECO:0000256" key="9">
    <source>
        <dbReference type="ARBA" id="ARBA00022679"/>
    </source>
</evidence>
<dbReference type="InterPro" id="IPR000014">
    <property type="entry name" value="PAS"/>
</dbReference>
<keyword evidence="28" id="KW-1185">Reference proteome</keyword>
<dbReference type="Gene3D" id="3.30.565.10">
    <property type="entry name" value="Histidine kinase-like ATPase, C-terminal domain"/>
    <property type="match status" value="1"/>
</dbReference>
<comment type="caution">
    <text evidence="27">The sequence shown here is derived from an EMBL/GenBank/DDBJ whole genome shotgun (WGS) entry which is preliminary data.</text>
</comment>
<dbReference type="InterPro" id="IPR016132">
    <property type="entry name" value="Phyto_chromo_attachment"/>
</dbReference>
<dbReference type="Pfam" id="PF02518">
    <property type="entry name" value="HATPase_c"/>
    <property type="match status" value="1"/>
</dbReference>
<dbReference type="Gene3D" id="1.10.287.130">
    <property type="match status" value="1"/>
</dbReference>
<dbReference type="Gene3D" id="3.30.450.40">
    <property type="match status" value="1"/>
</dbReference>
<evidence type="ECO:0000256" key="21">
    <source>
        <dbReference type="SAM" id="MobiDB-lite"/>
    </source>
</evidence>
<evidence type="ECO:0000259" key="24">
    <source>
        <dbReference type="PROSITE" id="PS50110"/>
    </source>
</evidence>
<dbReference type="InterPro" id="IPR036890">
    <property type="entry name" value="HATPase_C_sf"/>
</dbReference>
<comment type="subcellular location">
    <subcellularLocation>
        <location evidence="2">Cell membrane</location>
        <topology evidence="2">Multi-pass membrane protein</topology>
    </subcellularLocation>
</comment>
<proteinExistence type="inferred from homology"/>
<evidence type="ECO:0000313" key="27">
    <source>
        <dbReference type="EMBL" id="NJA89472.1"/>
    </source>
</evidence>
<evidence type="ECO:0000256" key="2">
    <source>
        <dbReference type="ARBA" id="ARBA00004651"/>
    </source>
</evidence>
<keyword evidence="9" id="KW-0808">Transferase</keyword>
<dbReference type="Gene3D" id="3.30.450.270">
    <property type="match status" value="1"/>
</dbReference>
<dbReference type="SUPFAM" id="SSF55874">
    <property type="entry name" value="ATPase domain of HSP90 chaperone/DNA topoisomerase II/histidine kinase"/>
    <property type="match status" value="1"/>
</dbReference>
<evidence type="ECO:0000256" key="18">
    <source>
        <dbReference type="ARBA" id="ARBA00023170"/>
    </source>
</evidence>
<dbReference type="Pfam" id="PF00072">
    <property type="entry name" value="Response_reg"/>
    <property type="match status" value="2"/>
</dbReference>
<comment type="catalytic activity">
    <reaction evidence="1">
        <text>ATP + protein L-histidine = ADP + protein N-phospho-L-histidine.</text>
        <dbReference type="EC" id="2.7.13.3"/>
    </reaction>
</comment>
<feature type="domain" description="Response regulatory" evidence="24">
    <location>
        <begin position="770"/>
        <end position="882"/>
    </location>
</feature>
<dbReference type="Pfam" id="PF00360">
    <property type="entry name" value="PHY"/>
    <property type="match status" value="1"/>
</dbReference>
<feature type="modified residue" description="4-aspartylphosphate" evidence="20">
    <location>
        <position position="955"/>
    </location>
</feature>
<dbReference type="InterPro" id="IPR003661">
    <property type="entry name" value="HisK_dim/P_dom"/>
</dbReference>
<dbReference type="Pfam" id="PF08446">
    <property type="entry name" value="PAS_2"/>
    <property type="match status" value="1"/>
</dbReference>
<dbReference type="InterPro" id="IPR005467">
    <property type="entry name" value="His_kinase_dom"/>
</dbReference>
<dbReference type="Gene3D" id="3.30.450.20">
    <property type="entry name" value="PAS domain"/>
    <property type="match status" value="1"/>
</dbReference>
<dbReference type="InterPro" id="IPR013654">
    <property type="entry name" value="PAS_2"/>
</dbReference>
<dbReference type="Gene3D" id="3.40.50.2300">
    <property type="match status" value="2"/>
</dbReference>